<sequence length="146" mass="16865">MSNEFHTFNKTWSNLVPSGPGYSDNPTCSGELDLCDAWEGAWAKYEPRYRLRLRSLLSTGPTPFHQSQHLDCDVRSEFFWFLPSSYQQQNRQRIWWIGERLLAVGGNTAGTTATKDNTKPPNTTGPKIQTQPRKIFTWHHLTYEDT</sequence>
<keyword evidence="3" id="KW-1185">Reference proteome</keyword>
<dbReference type="EMBL" id="JAACJM010000158">
    <property type="protein sequence ID" value="KAF5342745.1"/>
    <property type="molecule type" value="Genomic_DNA"/>
</dbReference>
<gene>
    <name evidence="2" type="ORF">D9758_015923</name>
</gene>
<reference evidence="2 3" key="1">
    <citation type="journal article" date="2020" name="ISME J.">
        <title>Uncovering the hidden diversity of litter-decomposition mechanisms in mushroom-forming fungi.</title>
        <authorList>
            <person name="Floudas D."/>
            <person name="Bentzer J."/>
            <person name="Ahren D."/>
            <person name="Johansson T."/>
            <person name="Persson P."/>
            <person name="Tunlid A."/>
        </authorList>
    </citation>
    <scope>NUCLEOTIDE SEQUENCE [LARGE SCALE GENOMIC DNA]</scope>
    <source>
        <strain evidence="2 3">CBS 291.85</strain>
    </source>
</reference>
<accession>A0A8H5FMM0</accession>
<evidence type="ECO:0000256" key="1">
    <source>
        <dbReference type="SAM" id="MobiDB-lite"/>
    </source>
</evidence>
<proteinExistence type="predicted"/>
<organism evidence="2 3">
    <name type="scientific">Tetrapyrgos nigripes</name>
    <dbReference type="NCBI Taxonomy" id="182062"/>
    <lineage>
        <taxon>Eukaryota</taxon>
        <taxon>Fungi</taxon>
        <taxon>Dikarya</taxon>
        <taxon>Basidiomycota</taxon>
        <taxon>Agaricomycotina</taxon>
        <taxon>Agaricomycetes</taxon>
        <taxon>Agaricomycetidae</taxon>
        <taxon>Agaricales</taxon>
        <taxon>Marasmiineae</taxon>
        <taxon>Marasmiaceae</taxon>
        <taxon>Tetrapyrgos</taxon>
    </lineage>
</organism>
<evidence type="ECO:0000313" key="3">
    <source>
        <dbReference type="Proteomes" id="UP000559256"/>
    </source>
</evidence>
<evidence type="ECO:0000313" key="2">
    <source>
        <dbReference type="EMBL" id="KAF5342745.1"/>
    </source>
</evidence>
<feature type="region of interest" description="Disordered" evidence="1">
    <location>
        <begin position="108"/>
        <end position="128"/>
    </location>
</feature>
<dbReference type="AlphaFoldDB" id="A0A8H5FMM0"/>
<comment type="caution">
    <text evidence="2">The sequence shown here is derived from an EMBL/GenBank/DDBJ whole genome shotgun (WGS) entry which is preliminary data.</text>
</comment>
<name>A0A8H5FMM0_9AGAR</name>
<dbReference type="Proteomes" id="UP000559256">
    <property type="component" value="Unassembled WGS sequence"/>
</dbReference>
<protein>
    <submittedName>
        <fullName evidence="2">Uncharacterized protein</fullName>
    </submittedName>
</protein>